<evidence type="ECO:0000313" key="1">
    <source>
        <dbReference type="EMBL" id="AUX08621.1"/>
    </source>
</evidence>
<sequence>MTVLVCELFVPPIISGVPIAHDPDDHRTFLVATDDYRKRRLDGRDVPPMGAGFLDGAHAALIEQGIDSSLGVCVFVTPVHPQSVDVDAALRLVETIEDIRHSALHGCDHNVLTVFRKLILLEHQ</sequence>
<dbReference type="Proteomes" id="UP000263012">
    <property type="component" value="Chromosome"/>
</dbReference>
<proteinExistence type="predicted"/>
<keyword evidence="2" id="KW-1185">Reference proteome</keyword>
<gene>
    <name evidence="1" type="ORF">AArcSl_0983</name>
</gene>
<dbReference type="AlphaFoldDB" id="A0A343THP9"/>
<dbReference type="EMBL" id="CP025066">
    <property type="protein sequence ID" value="AUX08621.1"/>
    <property type="molecule type" value="Genomic_DNA"/>
</dbReference>
<dbReference type="Gene3D" id="3.40.50.10900">
    <property type="entry name" value="PAC-like subunit"/>
    <property type="match status" value="1"/>
</dbReference>
<dbReference type="InterPro" id="IPR038389">
    <property type="entry name" value="PSMG2_sf"/>
</dbReference>
<dbReference type="KEGG" id="hdf:AArcSl_0983"/>
<evidence type="ECO:0000313" key="2">
    <source>
        <dbReference type="Proteomes" id="UP000263012"/>
    </source>
</evidence>
<accession>A0A343THP9</accession>
<protein>
    <submittedName>
        <fullName evidence="1">Uncharacterized protein</fullName>
    </submittedName>
</protein>
<dbReference type="OrthoDB" id="165933at2157"/>
<name>A0A343THP9_9EURY</name>
<reference evidence="2" key="1">
    <citation type="submission" date="2017-11" db="EMBL/GenBank/DDBJ databases">
        <title>Phenotypic and genomic properties of facultatively anaerobic sulfur-reducing natronoarchaea from hypersaline soda lakes.</title>
        <authorList>
            <person name="Sorokin D.Y."/>
            <person name="Kublanov I.V."/>
            <person name="Roman P."/>
            <person name="Sinninghe Damste J.S."/>
            <person name="Golyshin P.N."/>
            <person name="Rojo D."/>
            <person name="Ciordia S."/>
            <person name="Mena M.D.C."/>
            <person name="Ferrer M."/>
            <person name="Messina E."/>
            <person name="Smedile F."/>
            <person name="La Spada G."/>
            <person name="La Cono V."/>
            <person name="Yakimov M.M."/>
        </authorList>
    </citation>
    <scope>NUCLEOTIDE SEQUENCE [LARGE SCALE GENOMIC DNA]</scope>
    <source>
        <strain evidence="2">AArc-Sl</strain>
    </source>
</reference>
<organism evidence="1 2">
    <name type="scientific">Halalkaliarchaeum desulfuricum</name>
    <dbReference type="NCBI Taxonomy" id="2055893"/>
    <lineage>
        <taxon>Archaea</taxon>
        <taxon>Methanobacteriati</taxon>
        <taxon>Methanobacteriota</taxon>
        <taxon>Stenosarchaea group</taxon>
        <taxon>Halobacteria</taxon>
        <taxon>Halobacteriales</taxon>
        <taxon>Haloferacaceae</taxon>
        <taxon>Halalkaliarchaeum</taxon>
    </lineage>
</organism>